<keyword evidence="3 6" id="KW-0812">Transmembrane</keyword>
<evidence type="ECO:0000256" key="4">
    <source>
        <dbReference type="ARBA" id="ARBA00022989"/>
    </source>
</evidence>
<sequence length="243" mass="26267">MAYGPDNRFQLRTGAAPGSAAGAVIDEGLRAYMLQIYNYMASGLALTGIVAYATSKSPQLMQLIFGTPLSWVVMLAPLGFVLAMSFGVNKMRASTLQILFWSFSAVMGLSLASIFLIYTGTSIARVFFISASMFAGMSLYGYTTKRDLSGIGSFLFMGLIGIIIASVVNLFLQSSALQFVVSVVGVLVFVGLTAYDTQKIKSMYYEADGAEIAAKKSIMGAVTLYLDFINLFLMLLRLLGDRR</sequence>
<evidence type="ECO:0000256" key="5">
    <source>
        <dbReference type="ARBA" id="ARBA00023136"/>
    </source>
</evidence>
<dbReference type="PANTHER" id="PTHR23291">
    <property type="entry name" value="BAX INHIBITOR-RELATED"/>
    <property type="match status" value="1"/>
</dbReference>
<organism evidence="7 8">
    <name type="scientific">Varunaivibrio sulfuroxidans</name>
    <dbReference type="NCBI Taxonomy" id="1773489"/>
    <lineage>
        <taxon>Bacteria</taxon>
        <taxon>Pseudomonadati</taxon>
        <taxon>Pseudomonadota</taxon>
        <taxon>Alphaproteobacteria</taxon>
        <taxon>Rhodospirillales</taxon>
        <taxon>Magnetovibrionaceae</taxon>
        <taxon>Varunaivibrio</taxon>
    </lineage>
</organism>
<protein>
    <recommendedName>
        <fullName evidence="9">Modulator of FtsH protease</fullName>
    </recommendedName>
</protein>
<evidence type="ECO:0008006" key="9">
    <source>
        <dbReference type="Google" id="ProtNLM"/>
    </source>
</evidence>
<feature type="transmembrane region" description="Helical" evidence="6">
    <location>
        <begin position="218"/>
        <end position="239"/>
    </location>
</feature>
<evidence type="ECO:0000313" key="7">
    <source>
        <dbReference type="EMBL" id="TCS64805.1"/>
    </source>
</evidence>
<dbReference type="EMBL" id="SLZW01000001">
    <property type="protein sequence ID" value="TCS64805.1"/>
    <property type="molecule type" value="Genomic_DNA"/>
</dbReference>
<name>A0A4R3JH31_9PROT</name>
<feature type="transmembrane region" description="Helical" evidence="6">
    <location>
        <begin position="123"/>
        <end position="142"/>
    </location>
</feature>
<dbReference type="GO" id="GO:0005886">
    <property type="term" value="C:plasma membrane"/>
    <property type="evidence" value="ECO:0007669"/>
    <property type="project" value="TreeGrafter"/>
</dbReference>
<comment type="subcellular location">
    <subcellularLocation>
        <location evidence="1">Membrane</location>
        <topology evidence="1">Multi-pass membrane protein</topology>
    </subcellularLocation>
</comment>
<reference evidence="7 8" key="1">
    <citation type="submission" date="2019-03" db="EMBL/GenBank/DDBJ databases">
        <title>Genomic Encyclopedia of Type Strains, Phase IV (KMG-IV): sequencing the most valuable type-strain genomes for metagenomic binning, comparative biology and taxonomic classification.</title>
        <authorList>
            <person name="Goeker M."/>
        </authorList>
    </citation>
    <scope>NUCLEOTIDE SEQUENCE [LARGE SCALE GENOMIC DNA]</scope>
    <source>
        <strain evidence="7 8">DSM 101688</strain>
    </source>
</reference>
<feature type="transmembrane region" description="Helical" evidence="6">
    <location>
        <begin position="60"/>
        <end position="86"/>
    </location>
</feature>
<gene>
    <name evidence="7" type="ORF">EDD55_101134</name>
</gene>
<feature type="transmembrane region" description="Helical" evidence="6">
    <location>
        <begin position="36"/>
        <end position="54"/>
    </location>
</feature>
<evidence type="ECO:0000256" key="6">
    <source>
        <dbReference type="RuleBase" id="RU004379"/>
    </source>
</evidence>
<evidence type="ECO:0000256" key="1">
    <source>
        <dbReference type="ARBA" id="ARBA00004141"/>
    </source>
</evidence>
<dbReference type="OrthoDB" id="9793828at2"/>
<feature type="transmembrane region" description="Helical" evidence="6">
    <location>
        <begin position="178"/>
        <end position="197"/>
    </location>
</feature>
<keyword evidence="5 6" id="KW-0472">Membrane</keyword>
<proteinExistence type="inferred from homology"/>
<evidence type="ECO:0000313" key="8">
    <source>
        <dbReference type="Proteomes" id="UP000295304"/>
    </source>
</evidence>
<accession>A0A4R3JH31</accession>
<dbReference type="Proteomes" id="UP000295304">
    <property type="component" value="Unassembled WGS sequence"/>
</dbReference>
<dbReference type="CDD" id="cd10432">
    <property type="entry name" value="BI-1-like_bacterial"/>
    <property type="match status" value="1"/>
</dbReference>
<feature type="transmembrane region" description="Helical" evidence="6">
    <location>
        <begin position="154"/>
        <end position="172"/>
    </location>
</feature>
<comment type="caution">
    <text evidence="7">The sequence shown here is derived from an EMBL/GenBank/DDBJ whole genome shotgun (WGS) entry which is preliminary data.</text>
</comment>
<comment type="similarity">
    <text evidence="2 6">Belongs to the BI1 family.</text>
</comment>
<keyword evidence="4 6" id="KW-1133">Transmembrane helix</keyword>
<dbReference type="Pfam" id="PF01027">
    <property type="entry name" value="Bax1-I"/>
    <property type="match status" value="1"/>
</dbReference>
<feature type="transmembrane region" description="Helical" evidence="6">
    <location>
        <begin position="98"/>
        <end position="117"/>
    </location>
</feature>
<keyword evidence="8" id="KW-1185">Reference proteome</keyword>
<evidence type="ECO:0000256" key="2">
    <source>
        <dbReference type="ARBA" id="ARBA00010350"/>
    </source>
</evidence>
<dbReference type="PANTHER" id="PTHR23291:SF50">
    <property type="entry name" value="PROTEIN LIFEGUARD 4"/>
    <property type="match status" value="1"/>
</dbReference>
<dbReference type="AlphaFoldDB" id="A0A4R3JH31"/>
<dbReference type="InterPro" id="IPR006214">
    <property type="entry name" value="Bax_inhibitor_1-related"/>
</dbReference>
<evidence type="ECO:0000256" key="3">
    <source>
        <dbReference type="ARBA" id="ARBA00022692"/>
    </source>
</evidence>
<dbReference type="RefSeq" id="WP_132937557.1">
    <property type="nucleotide sequence ID" value="NZ_CP119676.1"/>
</dbReference>